<evidence type="ECO:0000313" key="1">
    <source>
        <dbReference type="EMBL" id="VDO11861.1"/>
    </source>
</evidence>
<reference evidence="3" key="1">
    <citation type="submission" date="2017-02" db="UniProtKB">
        <authorList>
            <consortium name="WormBaseParasite"/>
        </authorList>
    </citation>
    <scope>IDENTIFICATION</scope>
</reference>
<protein>
    <submittedName>
        <fullName evidence="1 3">Uncharacterized protein</fullName>
    </submittedName>
</protein>
<organism evidence="3">
    <name type="scientific">Brugia timori</name>
    <dbReference type="NCBI Taxonomy" id="42155"/>
    <lineage>
        <taxon>Eukaryota</taxon>
        <taxon>Metazoa</taxon>
        <taxon>Ecdysozoa</taxon>
        <taxon>Nematoda</taxon>
        <taxon>Chromadorea</taxon>
        <taxon>Rhabditida</taxon>
        <taxon>Spirurina</taxon>
        <taxon>Spiruromorpha</taxon>
        <taxon>Filarioidea</taxon>
        <taxon>Onchocercidae</taxon>
        <taxon>Brugia</taxon>
    </lineage>
</organism>
<keyword evidence="2" id="KW-1185">Reference proteome</keyword>
<name>A0A0R3Q911_9BILA</name>
<evidence type="ECO:0000313" key="3">
    <source>
        <dbReference type="WBParaSite" id="BTMF_0000281901-mRNA-1"/>
    </source>
</evidence>
<proteinExistence type="predicted"/>
<dbReference type="EMBL" id="UZAG01001681">
    <property type="protein sequence ID" value="VDO11861.1"/>
    <property type="molecule type" value="Genomic_DNA"/>
</dbReference>
<accession>A0A0R3Q911</accession>
<gene>
    <name evidence="1" type="ORF">BTMF_LOCUS2143</name>
</gene>
<dbReference type="Proteomes" id="UP000280834">
    <property type="component" value="Unassembled WGS sequence"/>
</dbReference>
<evidence type="ECO:0000313" key="2">
    <source>
        <dbReference type="Proteomes" id="UP000280834"/>
    </source>
</evidence>
<dbReference type="AlphaFoldDB" id="A0A0R3Q911"/>
<dbReference type="Gene3D" id="3.40.50.12780">
    <property type="entry name" value="N-terminal domain of ligase-like"/>
    <property type="match status" value="1"/>
</dbReference>
<sequence>MSKKRAEEARRIEQLTRQDILKHQSSNLPATVAAVLRSPFWRDRFASVHVDPTSIKEPDDLYRAPTVDKHAYFAALSSDPTNYGGLLTEDVDAVAKAGAIAYRTTGTSGKQ</sequence>
<dbReference type="InterPro" id="IPR042099">
    <property type="entry name" value="ANL_N_sf"/>
</dbReference>
<dbReference type="WBParaSite" id="BTMF_0000281901-mRNA-1">
    <property type="protein sequence ID" value="BTMF_0000281901-mRNA-1"/>
    <property type="gene ID" value="BTMF_0000281901"/>
</dbReference>
<reference evidence="1 2" key="2">
    <citation type="submission" date="2018-11" db="EMBL/GenBank/DDBJ databases">
        <authorList>
            <consortium name="Pathogen Informatics"/>
        </authorList>
    </citation>
    <scope>NUCLEOTIDE SEQUENCE [LARGE SCALE GENOMIC DNA]</scope>
</reference>